<evidence type="ECO:0000256" key="3">
    <source>
        <dbReference type="ARBA" id="ARBA00022475"/>
    </source>
</evidence>
<dbReference type="GO" id="GO:0005886">
    <property type="term" value="C:plasma membrane"/>
    <property type="evidence" value="ECO:0007669"/>
    <property type="project" value="UniProtKB-SubCell"/>
</dbReference>
<dbReference type="SUPFAM" id="SSF52540">
    <property type="entry name" value="P-loop containing nucleoside triphosphate hydrolases"/>
    <property type="match status" value="1"/>
</dbReference>
<dbReference type="GO" id="GO:0046677">
    <property type="term" value="P:response to antibiotic"/>
    <property type="evidence" value="ECO:0007669"/>
    <property type="project" value="UniProtKB-KW"/>
</dbReference>
<dbReference type="AlphaFoldDB" id="A0A6J4RUC4"/>
<comment type="subcellular location">
    <subcellularLocation>
        <location evidence="1">Cell membrane</location>
        <topology evidence="1">Peripheral membrane protein</topology>
        <orientation evidence="1">Cytoplasmic side</orientation>
    </subcellularLocation>
</comment>
<evidence type="ECO:0000256" key="2">
    <source>
        <dbReference type="ARBA" id="ARBA00022448"/>
    </source>
</evidence>
<dbReference type="Pfam" id="PF00005">
    <property type="entry name" value="ABC_tran"/>
    <property type="match status" value="1"/>
</dbReference>
<dbReference type="EMBL" id="CADCVO010000186">
    <property type="protein sequence ID" value="CAA9481746.1"/>
    <property type="molecule type" value="Genomic_DNA"/>
</dbReference>
<dbReference type="InterPro" id="IPR027417">
    <property type="entry name" value="P-loop_NTPase"/>
</dbReference>
<organism evidence="12">
    <name type="scientific">uncultured Solirubrobacteraceae bacterium</name>
    <dbReference type="NCBI Taxonomy" id="1162706"/>
    <lineage>
        <taxon>Bacteria</taxon>
        <taxon>Bacillati</taxon>
        <taxon>Actinomycetota</taxon>
        <taxon>Thermoleophilia</taxon>
        <taxon>Solirubrobacterales</taxon>
        <taxon>Solirubrobacteraceae</taxon>
        <taxon>environmental samples</taxon>
    </lineage>
</organism>
<dbReference type="PANTHER" id="PTHR42711">
    <property type="entry name" value="ABC TRANSPORTER ATP-BINDING PROTEIN"/>
    <property type="match status" value="1"/>
</dbReference>
<dbReference type="Gene3D" id="3.40.50.300">
    <property type="entry name" value="P-loop containing nucleotide triphosphate hydrolases"/>
    <property type="match status" value="1"/>
</dbReference>
<dbReference type="GO" id="GO:1900753">
    <property type="term" value="P:doxorubicin transport"/>
    <property type="evidence" value="ECO:0007669"/>
    <property type="project" value="InterPro"/>
</dbReference>
<dbReference type="InterPro" id="IPR003593">
    <property type="entry name" value="AAA+_ATPase"/>
</dbReference>
<sequence>MHDDNGILVESLEREFKGGIKAVRGIDLGVAPGEIYGFLGPNGAGKSTTVHMLTTLLPPSGGRAVVAGLDVATQGPAVRRRIGAALQEAALDAFLTGREHFALQGGLHGMRKAERAARADELLARVGLTEAADRKVGGYSGGMKRRLDLALALVHRPAILFLDEPTTGLDPQSRTALWEEVGRLAKEDGVTVFLTTQYLEEADVLADRVGIIDQGRIVAEGTPAALKAELGQSTVEARPADPRERDRVAGVMARFGAPASASPNGVAVQLREGAEDLAGLVRALDDAGLKVSGLQVHAPTLDDVFLAKTGRSLEGAGAPGDPGGEAPRDGAREAVAA</sequence>
<dbReference type="InterPro" id="IPR017871">
    <property type="entry name" value="ABC_transporter-like_CS"/>
</dbReference>
<evidence type="ECO:0000313" key="12">
    <source>
        <dbReference type="EMBL" id="CAA9481746.1"/>
    </source>
</evidence>
<gene>
    <name evidence="12" type="ORF">AVDCRST_MAG13-1209</name>
</gene>
<dbReference type="PANTHER" id="PTHR42711:SF19">
    <property type="entry name" value="DOXORUBICIN RESISTANCE ATP-BINDING PROTEIN DRRA"/>
    <property type="match status" value="1"/>
</dbReference>
<keyword evidence="2" id="KW-0813">Transport</keyword>
<feature type="compositionally biased region" description="Basic and acidic residues" evidence="10">
    <location>
        <begin position="326"/>
        <end position="337"/>
    </location>
</feature>
<evidence type="ECO:0000256" key="6">
    <source>
        <dbReference type="ARBA" id="ARBA00022967"/>
    </source>
</evidence>
<dbReference type="GO" id="GO:0043215">
    <property type="term" value="P:daunorubicin transport"/>
    <property type="evidence" value="ECO:0007669"/>
    <property type="project" value="InterPro"/>
</dbReference>
<feature type="domain" description="ABC transporter" evidence="11">
    <location>
        <begin position="7"/>
        <end position="239"/>
    </location>
</feature>
<evidence type="ECO:0000256" key="8">
    <source>
        <dbReference type="ARBA" id="ARBA00023251"/>
    </source>
</evidence>
<dbReference type="NCBIfam" id="TIGR01188">
    <property type="entry name" value="drrA"/>
    <property type="match status" value="1"/>
</dbReference>
<evidence type="ECO:0000256" key="7">
    <source>
        <dbReference type="ARBA" id="ARBA00023136"/>
    </source>
</evidence>
<keyword evidence="6" id="KW-1278">Translocase</keyword>
<evidence type="ECO:0000256" key="4">
    <source>
        <dbReference type="ARBA" id="ARBA00022741"/>
    </source>
</evidence>
<evidence type="ECO:0000256" key="10">
    <source>
        <dbReference type="SAM" id="MobiDB-lite"/>
    </source>
</evidence>
<reference evidence="12" key="1">
    <citation type="submission" date="2020-02" db="EMBL/GenBank/DDBJ databases">
        <authorList>
            <person name="Meier V. D."/>
        </authorList>
    </citation>
    <scope>NUCLEOTIDE SEQUENCE</scope>
    <source>
        <strain evidence="12">AVDCRST_MAG13</strain>
    </source>
</reference>
<dbReference type="GO" id="GO:0016887">
    <property type="term" value="F:ATP hydrolysis activity"/>
    <property type="evidence" value="ECO:0007669"/>
    <property type="project" value="InterPro"/>
</dbReference>
<dbReference type="InterPro" id="IPR003439">
    <property type="entry name" value="ABC_transporter-like_ATP-bd"/>
</dbReference>
<evidence type="ECO:0000256" key="5">
    <source>
        <dbReference type="ARBA" id="ARBA00022840"/>
    </source>
</evidence>
<dbReference type="InterPro" id="IPR050763">
    <property type="entry name" value="ABC_transporter_ATP-binding"/>
</dbReference>
<dbReference type="SMART" id="SM00382">
    <property type="entry name" value="AAA"/>
    <property type="match status" value="1"/>
</dbReference>
<comment type="similarity">
    <text evidence="9">Belongs to the ABC transporter superfamily. Drug exporter-1 (DrugE1) (TC 3.A.1.105) family.</text>
</comment>
<keyword evidence="4" id="KW-0547">Nucleotide-binding</keyword>
<feature type="region of interest" description="Disordered" evidence="10">
    <location>
        <begin position="312"/>
        <end position="337"/>
    </location>
</feature>
<evidence type="ECO:0000259" key="11">
    <source>
        <dbReference type="PROSITE" id="PS50893"/>
    </source>
</evidence>
<evidence type="ECO:0000256" key="1">
    <source>
        <dbReference type="ARBA" id="ARBA00004413"/>
    </source>
</evidence>
<keyword evidence="5 12" id="KW-0067">ATP-binding</keyword>
<dbReference type="PROSITE" id="PS50893">
    <property type="entry name" value="ABC_TRANSPORTER_2"/>
    <property type="match status" value="1"/>
</dbReference>
<keyword evidence="8" id="KW-0046">Antibiotic resistance</keyword>
<dbReference type="GO" id="GO:0005524">
    <property type="term" value="F:ATP binding"/>
    <property type="evidence" value="ECO:0007669"/>
    <property type="project" value="UniProtKB-KW"/>
</dbReference>
<protein>
    <submittedName>
        <fullName evidence="12">Efflux ABC transporter, ATP-binding protein</fullName>
    </submittedName>
</protein>
<proteinExistence type="inferred from homology"/>
<dbReference type="PROSITE" id="PS00211">
    <property type="entry name" value="ABC_TRANSPORTER_1"/>
    <property type="match status" value="1"/>
</dbReference>
<evidence type="ECO:0000256" key="9">
    <source>
        <dbReference type="ARBA" id="ARBA00049985"/>
    </source>
</evidence>
<name>A0A6J4RUC4_9ACTN</name>
<accession>A0A6J4RUC4</accession>
<keyword evidence="3" id="KW-1003">Cell membrane</keyword>
<dbReference type="InterPro" id="IPR005894">
    <property type="entry name" value="DrrA"/>
</dbReference>
<keyword evidence="7" id="KW-0472">Membrane</keyword>
<dbReference type="Pfam" id="PF13732">
    <property type="entry name" value="DrrA1-3_C"/>
    <property type="match status" value="1"/>
</dbReference>
<dbReference type="InterPro" id="IPR025302">
    <property type="entry name" value="DrrA1/2-like_C"/>
</dbReference>